<reference evidence="2 3" key="1">
    <citation type="journal article" date="2021" name="ISME Commun">
        <title>Automated analysis of genomic sequences facilitates high-throughput and comprehensive description of bacteria.</title>
        <authorList>
            <person name="Hitch T.C.A."/>
        </authorList>
    </citation>
    <scope>NUCLEOTIDE SEQUENCE [LARGE SCALE GENOMIC DNA]</scope>
    <source>
        <strain evidence="2 3">Sanger_109</strain>
    </source>
</reference>
<feature type="transmembrane region" description="Helical" evidence="1">
    <location>
        <begin position="53"/>
        <end position="73"/>
    </location>
</feature>
<keyword evidence="1" id="KW-0812">Transmembrane</keyword>
<protein>
    <submittedName>
        <fullName evidence="2">DUF2752 domain-containing protein</fullName>
    </submittedName>
</protein>
<dbReference type="InterPro" id="IPR021215">
    <property type="entry name" value="DUF2752"/>
</dbReference>
<feature type="transmembrane region" description="Helical" evidence="1">
    <location>
        <begin position="123"/>
        <end position="145"/>
    </location>
</feature>
<dbReference type="Pfam" id="PF10825">
    <property type="entry name" value="DUF2752"/>
    <property type="match status" value="1"/>
</dbReference>
<comment type="caution">
    <text evidence="2">The sequence shown here is derived from an EMBL/GenBank/DDBJ whole genome shotgun (WGS) entry which is preliminary data.</text>
</comment>
<evidence type="ECO:0000313" key="2">
    <source>
        <dbReference type="EMBL" id="MCU6762655.1"/>
    </source>
</evidence>
<keyword evidence="1" id="KW-0472">Membrane</keyword>
<evidence type="ECO:0000313" key="3">
    <source>
        <dbReference type="Proteomes" id="UP001652442"/>
    </source>
</evidence>
<accession>A0ABT2TKB6</accession>
<organism evidence="2 3">
    <name type="scientific">Brotonthovivens ammoniilytica</name>
    <dbReference type="NCBI Taxonomy" id="2981725"/>
    <lineage>
        <taxon>Bacteria</taxon>
        <taxon>Bacillati</taxon>
        <taxon>Bacillota</taxon>
        <taxon>Clostridia</taxon>
        <taxon>Lachnospirales</taxon>
        <taxon>Lachnospiraceae</taxon>
        <taxon>Brotonthovivens</taxon>
    </lineage>
</organism>
<dbReference type="Proteomes" id="UP001652442">
    <property type="component" value="Unassembled WGS sequence"/>
</dbReference>
<keyword evidence="3" id="KW-1185">Reference proteome</keyword>
<name>A0ABT2TKB6_9FIRM</name>
<feature type="transmembrane region" description="Helical" evidence="1">
    <location>
        <begin position="79"/>
        <end position="102"/>
    </location>
</feature>
<dbReference type="EMBL" id="JAOQJQ010000004">
    <property type="protein sequence ID" value="MCU6762655.1"/>
    <property type="molecule type" value="Genomic_DNA"/>
</dbReference>
<gene>
    <name evidence="2" type="ORF">OCV88_09950</name>
</gene>
<dbReference type="RefSeq" id="WP_262591152.1">
    <property type="nucleotide sequence ID" value="NZ_JAOQJQ010000004.1"/>
</dbReference>
<feature type="transmembrane region" description="Helical" evidence="1">
    <location>
        <begin position="20"/>
        <end position="41"/>
    </location>
</feature>
<keyword evidence="1" id="KW-1133">Transmembrane helix</keyword>
<sequence length="153" mass="17159">MQQTAGRQIKKQSVPETGLYTAGLCALAAIAVLIVLKYTVFPDFNILNVMRPCVLYSLTGFFCPGCGGTRSVIALVHGRFFVCAVNYPMLAYTAVMYLWFMISQTIERFSHGRIPIGLKWKNCYLWIAIGILAVHFVSKNIFYLLTGMDPFLT</sequence>
<proteinExistence type="predicted"/>
<evidence type="ECO:0000256" key="1">
    <source>
        <dbReference type="SAM" id="Phobius"/>
    </source>
</evidence>